<sequence length="363" mass="38808">MPEDARRRTRDPGAPEGRPLPGAELGPIFGIHGELTHIQPLGRGHIHQTFLAHYRADDGRVERYVHQQLNDSVFVDLDSLMDNFVRISAHLGARAGDDRRAVRLQLTADGRPFARVSGAPWRTLAFIDGSRTSRRFDGPAQAAEGAALAAGLVADLADLTPPPVEVIPAFHDVVERLNALDRARAADVVDRAAECGVEVDVVLSHGAVAVEVAEAREAGVLPQRTVHNDAKVENLLFDATSGQGLCMVDLDTVGPGTVLFDVGDLVRSGAVTGPEDADADALSVDPGIVTAILDGYARAGAGFLTPAEVRYLPVAGPLMALESAARFLTDHLQGDVYFRVDGPGHNLRRARNQIRILELLRPG</sequence>
<dbReference type="InterPro" id="IPR011009">
    <property type="entry name" value="Kinase-like_dom_sf"/>
</dbReference>
<evidence type="ECO:0000259" key="2">
    <source>
        <dbReference type="Pfam" id="PF01636"/>
    </source>
</evidence>
<feature type="region of interest" description="Disordered" evidence="1">
    <location>
        <begin position="1"/>
        <end position="23"/>
    </location>
</feature>
<evidence type="ECO:0000256" key="1">
    <source>
        <dbReference type="SAM" id="MobiDB-lite"/>
    </source>
</evidence>
<dbReference type="Gene3D" id="3.90.1200.10">
    <property type="match status" value="1"/>
</dbReference>
<organism evidence="3">
    <name type="scientific">uncultured Acidimicrobiales bacterium</name>
    <dbReference type="NCBI Taxonomy" id="310071"/>
    <lineage>
        <taxon>Bacteria</taxon>
        <taxon>Bacillati</taxon>
        <taxon>Actinomycetota</taxon>
        <taxon>Acidimicrobiia</taxon>
        <taxon>Acidimicrobiales</taxon>
        <taxon>environmental samples</taxon>
    </lineage>
</organism>
<gene>
    <name evidence="3" type="ORF">AVDCRST_MAG10-3599</name>
</gene>
<dbReference type="SUPFAM" id="SSF56112">
    <property type="entry name" value="Protein kinase-like (PK-like)"/>
    <property type="match status" value="1"/>
</dbReference>
<proteinExistence type="predicted"/>
<dbReference type="Pfam" id="PF01636">
    <property type="entry name" value="APH"/>
    <property type="match status" value="1"/>
</dbReference>
<feature type="domain" description="Aminoglycoside phosphotransferase" evidence="2">
    <location>
        <begin position="38"/>
        <end position="281"/>
    </location>
</feature>
<dbReference type="InterPro" id="IPR002575">
    <property type="entry name" value="Aminoglycoside_PTrfase"/>
</dbReference>
<dbReference type="AlphaFoldDB" id="A0A6J4JCH6"/>
<accession>A0A6J4JCH6</accession>
<feature type="compositionally biased region" description="Basic and acidic residues" evidence="1">
    <location>
        <begin position="1"/>
        <end position="13"/>
    </location>
</feature>
<reference evidence="3" key="1">
    <citation type="submission" date="2020-02" db="EMBL/GenBank/DDBJ databases">
        <authorList>
            <person name="Meier V. D."/>
        </authorList>
    </citation>
    <scope>NUCLEOTIDE SEQUENCE</scope>
    <source>
        <strain evidence="3">AVDCRST_MAG10</strain>
    </source>
</reference>
<protein>
    <recommendedName>
        <fullName evidence="2">Aminoglycoside phosphotransferase domain-containing protein</fullName>
    </recommendedName>
</protein>
<name>A0A6J4JCH6_9ACTN</name>
<dbReference type="EMBL" id="CADCTB010000216">
    <property type="protein sequence ID" value="CAA9276145.1"/>
    <property type="molecule type" value="Genomic_DNA"/>
</dbReference>
<evidence type="ECO:0000313" key="3">
    <source>
        <dbReference type="EMBL" id="CAA9276145.1"/>
    </source>
</evidence>